<name>A0A4Y9Y628_9APHY</name>
<feature type="compositionally biased region" description="Low complexity" evidence="1">
    <location>
        <begin position="466"/>
        <end position="479"/>
    </location>
</feature>
<dbReference type="Proteomes" id="UP000298390">
    <property type="component" value="Unassembled WGS sequence"/>
</dbReference>
<evidence type="ECO:0000313" key="4">
    <source>
        <dbReference type="Proteomes" id="UP000298390"/>
    </source>
</evidence>
<dbReference type="PANTHER" id="PTHR38248:SF2">
    <property type="entry name" value="FUNK1 11"/>
    <property type="match status" value="1"/>
</dbReference>
<proteinExistence type="predicted"/>
<dbReference type="Pfam" id="PF17667">
    <property type="entry name" value="Pkinase_fungal"/>
    <property type="match status" value="2"/>
</dbReference>
<reference evidence="3 4" key="1">
    <citation type="submission" date="2019-01" db="EMBL/GenBank/DDBJ databases">
        <title>Genome sequencing of the rare red list fungi Fomitopsis rosea.</title>
        <authorList>
            <person name="Buettner E."/>
            <person name="Kellner H."/>
        </authorList>
    </citation>
    <scope>NUCLEOTIDE SEQUENCE [LARGE SCALE GENOMIC DNA]</scope>
    <source>
        <strain evidence="3 4">DSM 105464</strain>
    </source>
</reference>
<dbReference type="Gene3D" id="1.10.510.10">
    <property type="entry name" value="Transferase(Phosphotransferase) domain 1"/>
    <property type="match status" value="1"/>
</dbReference>
<accession>A0A4Y9Y628</accession>
<protein>
    <recommendedName>
        <fullName evidence="2">Fungal-type protein kinase domain-containing protein</fullName>
    </recommendedName>
</protein>
<comment type="caution">
    <text evidence="3">The sequence shown here is derived from an EMBL/GenBank/DDBJ whole genome shotgun (WGS) entry which is preliminary data.</text>
</comment>
<feature type="domain" description="Fungal-type protein kinase" evidence="2">
    <location>
        <begin position="636"/>
        <end position="690"/>
    </location>
</feature>
<feature type="compositionally biased region" description="Polar residues" evidence="1">
    <location>
        <begin position="816"/>
        <end position="827"/>
    </location>
</feature>
<evidence type="ECO:0000259" key="2">
    <source>
        <dbReference type="Pfam" id="PF17667"/>
    </source>
</evidence>
<dbReference type="AlphaFoldDB" id="A0A4Y9Y628"/>
<sequence>MSDKDSIRIQKSDAQPLVAYHTQQKSDVNEDRWKSEIFKKIIEIEDPLDAFLQEFVASSKPAPPLPKRRGGYFNIPKDVTEPNMYEPIRRGLDKLVENFPAEIRPKFFNYGHKPLIFPFNALRGDFHSTKPDVVATVPTIPNDVDALKWRNIAFVIEVKRADDDDPMLKVTERRNSTLVQLAKSARNIMLAQGRLFVLLVGIYGSKARIYRFDRAGAVVSQAFQYAREPAIFYEFLWRLVHPHHAACRVVGGDPTIRLANKREQQKAQNWVHKLDPTCIFTHEDRKACRFITVNNKKGNDKASSRKYLVYRLLFVNPRLFTRGTAVWEALELNTENESTGKRVVIKDYWRQLVRTPESDFYEDMIDAHMEFTGVAEYKYGEDLGAPELEARDLHQPPTFPDSSEAGAAREMTGVTQDDVPSPVAEGHDPLADEGETRRTPSSKADAEGSDAAGNDAVTGDAVQYDPLSSPLTSLSSLSSECDSARPASSDSLPALTPSPPPAESEESIPRGHCTVSGLYHAGRKHLFYERSHMRLVLETVGVPLRQYKSTQELVIALCDAIEGHKRAYEAGILHKDVSEGNVMIIRHTDGTSGGFLQDFDYAFSWRHFLLRRGWRATKESWEQYVRTNEGHPDPSLQPLDAEMAAERKKKRDCKQRTGTLHFMAIEVVNGGITHEVRHDLEAFYWLLVWMLLRHARHQHRGGIHSCRQLFEHTTDDESAGVKVIWLEKKEVLTVENNPPLNCLLERFRLLCRRNRSAETLPQTPTTHDQVLQIFRDALAMDSWPEDDAALDYQRPQNAKDQEELEALGQPREKSTLEPSSASVNTGSKMVVHDEPDEDEVDSRSTDTLGPGSIYEHINARALARYWVA</sequence>
<evidence type="ECO:0000313" key="3">
    <source>
        <dbReference type="EMBL" id="TFY57946.1"/>
    </source>
</evidence>
<feature type="compositionally biased region" description="Basic and acidic residues" evidence="1">
    <location>
        <begin position="425"/>
        <end position="438"/>
    </location>
</feature>
<dbReference type="InterPro" id="IPR011009">
    <property type="entry name" value="Kinase-like_dom_sf"/>
</dbReference>
<evidence type="ECO:0000256" key="1">
    <source>
        <dbReference type="SAM" id="MobiDB-lite"/>
    </source>
</evidence>
<dbReference type="InterPro" id="IPR040976">
    <property type="entry name" value="Pkinase_fungal"/>
</dbReference>
<organism evidence="3 4">
    <name type="scientific">Rhodofomes roseus</name>
    <dbReference type="NCBI Taxonomy" id="34475"/>
    <lineage>
        <taxon>Eukaryota</taxon>
        <taxon>Fungi</taxon>
        <taxon>Dikarya</taxon>
        <taxon>Basidiomycota</taxon>
        <taxon>Agaricomycotina</taxon>
        <taxon>Agaricomycetes</taxon>
        <taxon>Polyporales</taxon>
        <taxon>Rhodofomes</taxon>
    </lineage>
</organism>
<dbReference type="PANTHER" id="PTHR38248">
    <property type="entry name" value="FUNK1 6"/>
    <property type="match status" value="1"/>
</dbReference>
<feature type="compositionally biased region" description="Low complexity" evidence="1">
    <location>
        <begin position="486"/>
        <end position="495"/>
    </location>
</feature>
<feature type="region of interest" description="Disordered" evidence="1">
    <location>
        <begin position="392"/>
        <end position="510"/>
    </location>
</feature>
<dbReference type="EMBL" id="SEKV01000391">
    <property type="protein sequence ID" value="TFY57946.1"/>
    <property type="molecule type" value="Genomic_DNA"/>
</dbReference>
<feature type="domain" description="Fungal-type protein kinase" evidence="2">
    <location>
        <begin position="145"/>
        <end position="605"/>
    </location>
</feature>
<gene>
    <name evidence="3" type="ORF">EVJ58_g6716</name>
</gene>
<feature type="region of interest" description="Disordered" evidence="1">
    <location>
        <begin position="798"/>
        <end position="851"/>
    </location>
</feature>
<dbReference type="SUPFAM" id="SSF56112">
    <property type="entry name" value="Protein kinase-like (PK-like)"/>
    <property type="match status" value="1"/>
</dbReference>